<organism evidence="2 3">
    <name type="scientific">Paracoccus siganidrum</name>
    <dbReference type="NCBI Taxonomy" id="1276757"/>
    <lineage>
        <taxon>Bacteria</taxon>
        <taxon>Pseudomonadati</taxon>
        <taxon>Pseudomonadota</taxon>
        <taxon>Alphaproteobacteria</taxon>
        <taxon>Rhodobacterales</taxon>
        <taxon>Paracoccaceae</taxon>
        <taxon>Paracoccus</taxon>
    </lineage>
</organism>
<sequence length="131" mass="13956">MTNESYARLVRFGAIYDLIATAGLAVPPLAAVVLGVIRGLDAQLGFDTAFRPVDATTMFLINLAGCFVIIWAIARLRMPTVQLGRMDAGLRLALVGLQVWAVAMGATPILLGIGLVLAIIAILELRRPRGD</sequence>
<keyword evidence="3" id="KW-1185">Reference proteome</keyword>
<accession>A0A419A7L4</accession>
<feature type="transmembrane region" description="Helical" evidence="1">
    <location>
        <begin position="97"/>
        <end position="123"/>
    </location>
</feature>
<gene>
    <name evidence="2" type="ORF">D3P05_09370</name>
</gene>
<dbReference type="RefSeq" id="WP_119897907.1">
    <property type="nucleotide sequence ID" value="NZ_QNRC01000033.1"/>
</dbReference>
<evidence type="ECO:0000256" key="1">
    <source>
        <dbReference type="SAM" id="Phobius"/>
    </source>
</evidence>
<keyword evidence="1" id="KW-0812">Transmembrane</keyword>
<dbReference type="AlphaFoldDB" id="A0A419A7L4"/>
<evidence type="ECO:0000313" key="3">
    <source>
        <dbReference type="Proteomes" id="UP000283587"/>
    </source>
</evidence>
<dbReference type="OrthoDB" id="8926562at2"/>
<keyword evidence="1" id="KW-1133">Transmembrane helix</keyword>
<proteinExistence type="predicted"/>
<protein>
    <submittedName>
        <fullName evidence="2">Uncharacterized protein</fullName>
    </submittedName>
</protein>
<dbReference type="EMBL" id="QZEW01000032">
    <property type="protein sequence ID" value="RJL16561.1"/>
    <property type="molecule type" value="Genomic_DNA"/>
</dbReference>
<name>A0A419A7L4_9RHOB</name>
<feature type="transmembrane region" description="Helical" evidence="1">
    <location>
        <begin position="12"/>
        <end position="37"/>
    </location>
</feature>
<feature type="transmembrane region" description="Helical" evidence="1">
    <location>
        <begin position="57"/>
        <end position="76"/>
    </location>
</feature>
<dbReference type="Proteomes" id="UP000283587">
    <property type="component" value="Unassembled WGS sequence"/>
</dbReference>
<comment type="caution">
    <text evidence="2">The sequence shown here is derived from an EMBL/GenBank/DDBJ whole genome shotgun (WGS) entry which is preliminary data.</text>
</comment>
<evidence type="ECO:0000313" key="2">
    <source>
        <dbReference type="EMBL" id="RJL16561.1"/>
    </source>
</evidence>
<keyword evidence="1" id="KW-0472">Membrane</keyword>
<reference evidence="3" key="1">
    <citation type="submission" date="2018-09" db="EMBL/GenBank/DDBJ databases">
        <title>Paracoccus onubensis nov. sp. a moderate halophilic bacterium isolated from Gruta de las Maravillas (Aracena, Spain).</title>
        <authorList>
            <person name="Jurado V."/>
            <person name="Gutierrez-Patricio S."/>
            <person name="Gonzalez-Pimentel J.L."/>
            <person name="Miller A.Z."/>
            <person name="Laiz L."/>
            <person name="Saiz-Jimenez C."/>
        </authorList>
    </citation>
    <scope>NUCLEOTIDE SEQUENCE [LARGE SCALE GENOMIC DNA]</scope>
    <source>
        <strain evidence="3">DSM 26381</strain>
    </source>
</reference>